<comment type="caution">
    <text evidence="7">The sequence shown here is derived from an EMBL/GenBank/DDBJ whole genome shotgun (WGS) entry which is preliminary data.</text>
</comment>
<feature type="region of interest" description="Disordered" evidence="6">
    <location>
        <begin position="600"/>
        <end position="642"/>
    </location>
</feature>
<evidence type="ECO:0000256" key="2">
    <source>
        <dbReference type="ARBA" id="ARBA00023015"/>
    </source>
</evidence>
<evidence type="ECO:0000256" key="6">
    <source>
        <dbReference type="SAM" id="MobiDB-lite"/>
    </source>
</evidence>
<protein>
    <recommendedName>
        <fullName evidence="9">Transcription factor domain-containing protein</fullName>
    </recommendedName>
</protein>
<proteinExistence type="predicted"/>
<feature type="compositionally biased region" description="Polar residues" evidence="6">
    <location>
        <begin position="106"/>
        <end position="117"/>
    </location>
</feature>
<dbReference type="CDD" id="cd12148">
    <property type="entry name" value="fungal_TF_MHR"/>
    <property type="match status" value="1"/>
</dbReference>
<gene>
    <name evidence="7" type="ORF">D0868_00762</name>
</gene>
<feature type="non-terminal residue" evidence="7">
    <location>
        <position position="1"/>
    </location>
</feature>
<evidence type="ECO:0008006" key="9">
    <source>
        <dbReference type="Google" id="ProtNLM"/>
    </source>
</evidence>
<feature type="region of interest" description="Disordered" evidence="6">
    <location>
        <begin position="95"/>
        <end position="128"/>
    </location>
</feature>
<evidence type="ECO:0000256" key="5">
    <source>
        <dbReference type="ARBA" id="ARBA00023242"/>
    </source>
</evidence>
<feature type="compositionally biased region" description="Basic and acidic residues" evidence="6">
    <location>
        <begin position="600"/>
        <end position="610"/>
    </location>
</feature>
<dbReference type="InterPro" id="IPR051089">
    <property type="entry name" value="prtT"/>
</dbReference>
<evidence type="ECO:0000313" key="8">
    <source>
        <dbReference type="Proteomes" id="UP000282582"/>
    </source>
</evidence>
<reference evidence="7 8" key="1">
    <citation type="journal article" date="2018" name="BMC Genomics">
        <title>Genomic evidence for intraspecific hybridization in a clonal and extremely halotolerant yeast.</title>
        <authorList>
            <person name="Gostincar C."/>
            <person name="Stajich J.E."/>
            <person name="Zupancic J."/>
            <person name="Zalar P."/>
            <person name="Gunde-Cimerman N."/>
        </authorList>
    </citation>
    <scope>NUCLEOTIDE SEQUENCE [LARGE SCALE GENOMIC DNA]</scope>
    <source>
        <strain evidence="7 8">EXF-6654</strain>
    </source>
</reference>
<dbReference type="GO" id="GO:0000981">
    <property type="term" value="F:DNA-binding transcription factor activity, RNA polymerase II-specific"/>
    <property type="evidence" value="ECO:0007669"/>
    <property type="project" value="TreeGrafter"/>
</dbReference>
<dbReference type="GO" id="GO:0005634">
    <property type="term" value="C:nucleus"/>
    <property type="evidence" value="ECO:0007669"/>
    <property type="project" value="UniProtKB-SubCell"/>
</dbReference>
<organism evidence="7 8">
    <name type="scientific">Hortaea werneckii</name>
    <name type="common">Black yeast</name>
    <name type="synonym">Cladosporium werneckii</name>
    <dbReference type="NCBI Taxonomy" id="91943"/>
    <lineage>
        <taxon>Eukaryota</taxon>
        <taxon>Fungi</taxon>
        <taxon>Dikarya</taxon>
        <taxon>Ascomycota</taxon>
        <taxon>Pezizomycotina</taxon>
        <taxon>Dothideomycetes</taxon>
        <taxon>Dothideomycetidae</taxon>
        <taxon>Mycosphaerellales</taxon>
        <taxon>Teratosphaeriaceae</taxon>
        <taxon>Hortaea</taxon>
    </lineage>
</organism>
<comment type="subcellular location">
    <subcellularLocation>
        <location evidence="1">Nucleus</location>
    </subcellularLocation>
</comment>
<keyword evidence="3" id="KW-0238">DNA-binding</keyword>
<keyword evidence="2" id="KW-0805">Transcription regulation</keyword>
<dbReference type="PANTHER" id="PTHR31845">
    <property type="entry name" value="FINGER DOMAIN PROTEIN, PUTATIVE-RELATED"/>
    <property type="match status" value="1"/>
</dbReference>
<evidence type="ECO:0000256" key="4">
    <source>
        <dbReference type="ARBA" id="ARBA00023163"/>
    </source>
</evidence>
<feature type="compositionally biased region" description="Polar residues" evidence="6">
    <location>
        <begin position="614"/>
        <end position="632"/>
    </location>
</feature>
<evidence type="ECO:0000256" key="1">
    <source>
        <dbReference type="ARBA" id="ARBA00004123"/>
    </source>
</evidence>
<name>A0A3M6ZKF3_HORWE</name>
<evidence type="ECO:0000256" key="3">
    <source>
        <dbReference type="ARBA" id="ARBA00023125"/>
    </source>
</evidence>
<accession>A0A3M6ZKF3</accession>
<dbReference type="PANTHER" id="PTHR31845:SF10">
    <property type="entry name" value="ZN(II)2CYS6 TRANSCRIPTION FACTOR (EUROFUNG)"/>
    <property type="match status" value="1"/>
</dbReference>
<dbReference type="EMBL" id="QWIK01000029">
    <property type="protein sequence ID" value="RMY15660.1"/>
    <property type="molecule type" value="Genomic_DNA"/>
</dbReference>
<dbReference type="AlphaFoldDB" id="A0A3M6ZKF3"/>
<keyword evidence="4" id="KW-0804">Transcription</keyword>
<evidence type="ECO:0000313" key="7">
    <source>
        <dbReference type="EMBL" id="RMY15660.1"/>
    </source>
</evidence>
<dbReference type="Proteomes" id="UP000282582">
    <property type="component" value="Unassembled WGS sequence"/>
</dbReference>
<dbReference type="GO" id="GO:0000976">
    <property type="term" value="F:transcription cis-regulatory region binding"/>
    <property type="evidence" value="ECO:0007669"/>
    <property type="project" value="TreeGrafter"/>
</dbReference>
<sequence>LQPDLVSPALKQKQNVYGNLEAKPVNGNTRVVRWVEIQDLLFTSKQRVSLQGANKTETKGPQIETQAFYVLTPCRSRAAQLEKLESKIEHLVHTLSHQQGLPHGLHSSNAVSPSRGQPNGGDDKDSRINQTSDMIDAVCCDIPGDGIATPSTHTLTGTSPSYTAMSAPLQHSQPIDNKHAPLLDCTAQQYQSIGTSLMQAEILLDRYRRLMAPELPFVVIPSHMTAQHLYAEKPLLLRAIVTVAYFHNLPEQRRMVKMMMRDVSERVLLNNEKNVGIIQAILVFVAWYHPHVFWGQQATNLLHLAMAAVVDLAIDRPPGMNGDGSFKAAAMKQGATHFVQRTPTLEEYRALAGVFYLSSTVATSFKKLDPFQPTKYLDECIVHLAEAKEYQSDALLVQMVRLQKIAHEVIATEASTAPMQMYVKVFEAEVERLRSQMPCHGRESDKYNMLLQMQYLSVKILVYELPLSELLQQEPPKTSASSALRSHMGSLHNLTEAIRSFVNVYFTIPLDQYLTTSFAIWGQFAHCFITLTKLATLDIDGWDWKASHFDFVKIVDEAALYYDRAGQSSPDGLTVVNDSLVKWASRLRWLKQLYESRSTDSRPEESEREAAASLQSTKAAGYEQSSMEGAQQPTPPDDWLPNGDFFSGLDDNFWSTLIGEADFGLSDPMI</sequence>
<keyword evidence="5" id="KW-0539">Nucleus</keyword>